<organism evidence="1">
    <name type="scientific">Myoviridae sp. ctGrV43</name>
    <dbReference type="NCBI Taxonomy" id="2825075"/>
    <lineage>
        <taxon>Viruses</taxon>
        <taxon>Duplodnaviria</taxon>
        <taxon>Heunggongvirae</taxon>
        <taxon>Uroviricota</taxon>
        <taxon>Caudoviricetes</taxon>
    </lineage>
</organism>
<evidence type="ECO:0000313" key="1">
    <source>
        <dbReference type="EMBL" id="DAF93034.1"/>
    </source>
</evidence>
<dbReference type="EMBL" id="BK016079">
    <property type="protein sequence ID" value="DAF93034.1"/>
    <property type="molecule type" value="Genomic_DNA"/>
</dbReference>
<reference evidence="1" key="1">
    <citation type="journal article" date="2021" name="Proc. Natl. Acad. Sci. U.S.A.">
        <title>A Catalog of Tens of Thousands of Viruses from Human Metagenomes Reveals Hidden Associations with Chronic Diseases.</title>
        <authorList>
            <person name="Tisza M.J."/>
            <person name="Buck C.B."/>
        </authorList>
    </citation>
    <scope>NUCLEOTIDE SEQUENCE</scope>
    <source>
        <strain evidence="1">CtGrV43</strain>
    </source>
</reference>
<protein>
    <submittedName>
        <fullName evidence="1">Uncharacterized protein</fullName>
    </submittedName>
</protein>
<name>A0A8S5UF56_9CAUD</name>
<accession>A0A8S5UF56</accession>
<sequence length="76" mass="8740">MFLKLKVHCTCNCNYYVNEQINTEKIMCPNCGKEHPSSSKIRSMLRMAKHIDDGDVPGSKKIKTFVISKKEDANEY</sequence>
<proteinExistence type="predicted"/>